<dbReference type="Pfam" id="PF00266">
    <property type="entry name" value="Aminotran_5"/>
    <property type="match status" value="1"/>
</dbReference>
<evidence type="ECO:0000259" key="3">
    <source>
        <dbReference type="Pfam" id="PF00266"/>
    </source>
</evidence>
<dbReference type="Proteomes" id="UP001289374">
    <property type="component" value="Unassembled WGS sequence"/>
</dbReference>
<feature type="domain" description="Aminotransferase class V" evidence="3">
    <location>
        <begin position="104"/>
        <end position="323"/>
    </location>
</feature>
<dbReference type="InterPro" id="IPR000192">
    <property type="entry name" value="Aminotrans_V_dom"/>
</dbReference>
<reference evidence="4" key="2">
    <citation type="journal article" date="2024" name="Plant">
        <title>Genomic evolution and insights into agronomic trait innovations of Sesamum species.</title>
        <authorList>
            <person name="Miao H."/>
            <person name="Wang L."/>
            <person name="Qu L."/>
            <person name="Liu H."/>
            <person name="Sun Y."/>
            <person name="Le M."/>
            <person name="Wang Q."/>
            <person name="Wei S."/>
            <person name="Zheng Y."/>
            <person name="Lin W."/>
            <person name="Duan Y."/>
            <person name="Cao H."/>
            <person name="Xiong S."/>
            <person name="Wang X."/>
            <person name="Wei L."/>
            <person name="Li C."/>
            <person name="Ma Q."/>
            <person name="Ju M."/>
            <person name="Zhao R."/>
            <person name="Li G."/>
            <person name="Mu C."/>
            <person name="Tian Q."/>
            <person name="Mei H."/>
            <person name="Zhang T."/>
            <person name="Gao T."/>
            <person name="Zhang H."/>
        </authorList>
    </citation>
    <scope>NUCLEOTIDE SEQUENCE</scope>
    <source>
        <strain evidence="4">K16</strain>
    </source>
</reference>
<dbReference type="InterPro" id="IPR015422">
    <property type="entry name" value="PyrdxlP-dep_Trfase_small"/>
</dbReference>
<accession>A0AAE1WI59</accession>
<organism evidence="4 5">
    <name type="scientific">Sesamum angolense</name>
    <dbReference type="NCBI Taxonomy" id="2727404"/>
    <lineage>
        <taxon>Eukaryota</taxon>
        <taxon>Viridiplantae</taxon>
        <taxon>Streptophyta</taxon>
        <taxon>Embryophyta</taxon>
        <taxon>Tracheophyta</taxon>
        <taxon>Spermatophyta</taxon>
        <taxon>Magnoliopsida</taxon>
        <taxon>eudicotyledons</taxon>
        <taxon>Gunneridae</taxon>
        <taxon>Pentapetalae</taxon>
        <taxon>asterids</taxon>
        <taxon>lamiids</taxon>
        <taxon>Lamiales</taxon>
        <taxon>Pedaliaceae</taxon>
        <taxon>Sesamum</taxon>
    </lineage>
</organism>
<name>A0AAE1WI59_9LAMI</name>
<dbReference type="EMBL" id="JACGWL010000010">
    <property type="protein sequence ID" value="KAK4393787.1"/>
    <property type="molecule type" value="Genomic_DNA"/>
</dbReference>
<dbReference type="AlphaFoldDB" id="A0AAE1WI59"/>
<reference evidence="4" key="1">
    <citation type="submission" date="2020-06" db="EMBL/GenBank/DDBJ databases">
        <authorList>
            <person name="Li T."/>
            <person name="Hu X."/>
            <person name="Zhang T."/>
            <person name="Song X."/>
            <person name="Zhang H."/>
            <person name="Dai N."/>
            <person name="Sheng W."/>
            <person name="Hou X."/>
            <person name="Wei L."/>
        </authorList>
    </citation>
    <scope>NUCLEOTIDE SEQUENCE</scope>
    <source>
        <strain evidence="4">K16</strain>
        <tissue evidence="4">Leaf</tissue>
    </source>
</reference>
<evidence type="ECO:0000256" key="2">
    <source>
        <dbReference type="SAM" id="MobiDB-lite"/>
    </source>
</evidence>
<dbReference type="PANTHER" id="PTHR43586">
    <property type="entry name" value="CYSTEINE DESULFURASE"/>
    <property type="match status" value="1"/>
</dbReference>
<protein>
    <recommendedName>
        <fullName evidence="3">Aminotransferase class V domain-containing protein</fullName>
    </recommendedName>
</protein>
<proteinExistence type="predicted"/>
<comment type="caution">
    <text evidence="4">The sequence shown here is derived from an EMBL/GenBank/DDBJ whole genome shotgun (WGS) entry which is preliminary data.</text>
</comment>
<evidence type="ECO:0000256" key="1">
    <source>
        <dbReference type="ARBA" id="ARBA00022898"/>
    </source>
</evidence>
<dbReference type="Gene3D" id="3.90.1150.10">
    <property type="entry name" value="Aspartate Aminotransferase, domain 1"/>
    <property type="match status" value="1"/>
</dbReference>
<keyword evidence="1" id="KW-0663">Pyridoxal phosphate</keyword>
<dbReference type="InterPro" id="IPR015424">
    <property type="entry name" value="PyrdxlP-dep_Trfase"/>
</dbReference>
<dbReference type="Gene3D" id="3.40.640.10">
    <property type="entry name" value="Type I PLP-dependent aspartate aminotransferase-like (Major domain)"/>
    <property type="match status" value="1"/>
</dbReference>
<gene>
    <name evidence="4" type="ORF">Sango_1849500</name>
</gene>
<dbReference type="InterPro" id="IPR015421">
    <property type="entry name" value="PyrdxlP-dep_Trfase_major"/>
</dbReference>
<keyword evidence="5" id="KW-1185">Reference proteome</keyword>
<dbReference type="PANTHER" id="PTHR43586:SF8">
    <property type="entry name" value="CYSTEINE DESULFURASE 1, CHLOROPLASTIC"/>
    <property type="match status" value="1"/>
</dbReference>
<evidence type="ECO:0000313" key="5">
    <source>
        <dbReference type="Proteomes" id="UP001289374"/>
    </source>
</evidence>
<dbReference type="SUPFAM" id="SSF53383">
    <property type="entry name" value="PLP-dependent transferases"/>
    <property type="match status" value="1"/>
</dbReference>
<feature type="region of interest" description="Disordered" evidence="2">
    <location>
        <begin position="1"/>
        <end position="21"/>
    </location>
</feature>
<sequence length="601" mass="68169">MKMEFEHHHHRNHDHLSRDNLNSSHNALVHHVDQEIISDHGTSDMSSTDDDFSSNRLDESFQVFDKDVPRSNEPTQKKLLWLRSQIIGGTQEFDTPFGRRRLTYADHTASGRSLRCIENYIATYLLPFYGNSHTSDSYVGYRTTKMVHEAANYVKKCLGGGEDDAIIFCGSGSTAAIKRLQEVMGIAIPSILRERVLKCLSNEERWVVFVGPYEHHSNILSWRQSLAEVVEIGLDHRGLIDVEELRQKLDFYKGKNRPILGSFSACSNVTGICTDTGAIARLLHQVGGFACFDFAASGPYTKIEMRSGEMEGYDAIFLSTHKFDTIYADNIEEREDAGTPQIIQKVRAALAFWTKEYIGYKAIETLENSYIARALERLLPNPHIWVLGNTTAKRQPILSFLVHSTTYSSSSHKTGQGAKAGLDLWRETGNTVDKPLHGPFVAKLLNDLFGIQARGGCACAGPYGHSLLNVDEPHSLAFRSAIEKGYSGIKPGWTRVSFPYYMSEEEFEFILTAIEFIAIYGQRFLPPFQLEKRNLDFQESRSQRQECKEDEMTMIGMEEELLRKYAKYLETAKRIASLLPKFPPQRRVPEDIDIDLVPFRV</sequence>
<evidence type="ECO:0000313" key="4">
    <source>
        <dbReference type="EMBL" id="KAK4393787.1"/>
    </source>
</evidence>